<dbReference type="Pfam" id="PF08497">
    <property type="entry name" value="Radical_SAM_N"/>
    <property type="match status" value="1"/>
</dbReference>
<dbReference type="SFLD" id="SFLDS00029">
    <property type="entry name" value="Radical_SAM"/>
    <property type="match status" value="1"/>
</dbReference>
<comment type="similarity">
    <text evidence="6">Belongs to the UPF0313 family.</text>
</comment>
<feature type="binding site" evidence="6">
    <location>
        <position position="306"/>
    </location>
    <ligand>
        <name>[4Fe-4S] cluster</name>
        <dbReference type="ChEBI" id="CHEBI:49883"/>
        <note>4Fe-4S-S-AdoMet</note>
    </ligand>
</feature>
<organism evidence="9 10">
    <name type="scientific">Dehalococcoides mccartyi</name>
    <dbReference type="NCBI Taxonomy" id="61435"/>
    <lineage>
        <taxon>Bacteria</taxon>
        <taxon>Bacillati</taxon>
        <taxon>Chloroflexota</taxon>
        <taxon>Dehalococcoidia</taxon>
        <taxon>Dehalococcoidales</taxon>
        <taxon>Dehalococcoidaceae</taxon>
        <taxon>Dehalococcoides</taxon>
    </lineage>
</organism>
<reference evidence="9 10" key="1">
    <citation type="journal article" date="2015" name="Sci. Rep.">
        <title>A comparative genomics and reductive dehalogenase gene transcription study of two chloroethene-respiring bacteria, Dehalococcoides mccartyi strains MB and 11a.</title>
        <authorList>
            <person name="Low A."/>
            <person name="Shen Z."/>
            <person name="Cheng D."/>
            <person name="Rogers M.J."/>
            <person name="Lee P.K."/>
            <person name="He J."/>
        </authorList>
    </citation>
    <scope>NUCLEOTIDE SEQUENCE [LARGE SCALE GENOMIC DNA]</scope>
    <source>
        <strain evidence="9 10">MB</strain>
    </source>
</reference>
<evidence type="ECO:0000256" key="1">
    <source>
        <dbReference type="ARBA" id="ARBA00022485"/>
    </source>
</evidence>
<evidence type="ECO:0000256" key="6">
    <source>
        <dbReference type="HAMAP-Rule" id="MF_01251"/>
    </source>
</evidence>
<dbReference type="GO" id="GO:0051539">
    <property type="term" value="F:4 iron, 4 sulfur cluster binding"/>
    <property type="evidence" value="ECO:0007669"/>
    <property type="project" value="UniProtKB-KW"/>
</dbReference>
<dbReference type="InterPro" id="IPR006638">
    <property type="entry name" value="Elp3/MiaA/NifB-like_rSAM"/>
</dbReference>
<evidence type="ECO:0000313" key="10">
    <source>
        <dbReference type="Proteomes" id="UP000053577"/>
    </source>
</evidence>
<feature type="binding site" evidence="6">
    <location>
        <position position="310"/>
    </location>
    <ligand>
        <name>[4Fe-4S] cluster</name>
        <dbReference type="ChEBI" id="CHEBI:49883"/>
        <note>4Fe-4S-S-AdoMet</note>
    </ligand>
</feature>
<protein>
    <recommendedName>
        <fullName evidence="8">Radical SAM core domain-containing protein</fullName>
    </recommendedName>
</protein>
<keyword evidence="3 6" id="KW-0479">Metal-binding</keyword>
<feature type="compositionally biased region" description="Basic and acidic residues" evidence="7">
    <location>
        <begin position="547"/>
        <end position="559"/>
    </location>
</feature>
<dbReference type="OrthoDB" id="9803479at2"/>
<dbReference type="SFLD" id="SFLDG01069">
    <property type="entry name" value="UPF0313"/>
    <property type="match status" value="1"/>
</dbReference>
<dbReference type="PANTHER" id="PTHR32331">
    <property type="entry name" value="UPF0313 PROTEIN YGIQ"/>
    <property type="match status" value="1"/>
</dbReference>
<dbReference type="InterPro" id="IPR022946">
    <property type="entry name" value="UPF0313"/>
</dbReference>
<evidence type="ECO:0000313" key="9">
    <source>
        <dbReference type="EMBL" id="KSV18916.1"/>
    </source>
</evidence>
<sequence>MFLPTTPQELAKLGWDRPDIILVTGDSYIDSPFIGSALIGKVLSRAGYRVAIIAQPDIHSDTDICRLGEPRLFWGVTAGSVDSMVANYTSLKKKRKSDDYTPGGINNRRPDQASIVYTNLIKQYFKHTRPIVLGGIEASLRRVAHYDFWTDRIRPSILFDAKADYLLYGMAEKAVLELATALKNGTEVRDIRGLCYIAGAEESAGKRAGYLALPPFEAVEKDANALTDMFHTFYQSNDALTAKGLYQQTGNRYLIQNPPPIPFSQKEMDEIYELDFERAQHPYYQKQGAVKALETIRFSIQSHRGCYGECNFCAIAMHEGRTVQWRSPESILAEARILAGYPDFKGYIQDIGGPTANMYGFECEKKLKEGACADKRCLYPQVCPSLKVNHHKQLEMLKKVRTVTGIKKVFAASGIRYDLLLADRQYGEQYLKELVQHHISGQMKVAPEHTQATVLNKMGKPGISGLLRFKELFDRMNKRFGKEQFLTYYLIAAHPGCTGSDMQKLRQFTRDNLKISPEQVQIFLPAPSTYSSLMYCTGLDPFTKKPLFVEKDPKNKEQQKNIAVAKEPPSPVPQRRPRPKRKI</sequence>
<dbReference type="NCBIfam" id="TIGR03904">
    <property type="entry name" value="SAM_YgiQ"/>
    <property type="match status" value="1"/>
</dbReference>
<keyword evidence="2 6" id="KW-0949">S-adenosyl-L-methionine</keyword>
<dbReference type="HAMAP" id="MF_01251">
    <property type="entry name" value="UPF0313"/>
    <property type="match status" value="1"/>
</dbReference>
<feature type="domain" description="Radical SAM core" evidence="8">
    <location>
        <begin position="292"/>
        <end position="571"/>
    </location>
</feature>
<evidence type="ECO:0000256" key="3">
    <source>
        <dbReference type="ARBA" id="ARBA00022723"/>
    </source>
</evidence>
<dbReference type="InterPro" id="IPR023404">
    <property type="entry name" value="rSAM_horseshoe"/>
</dbReference>
<dbReference type="InterPro" id="IPR058240">
    <property type="entry name" value="rSAM_sf"/>
</dbReference>
<dbReference type="InterPro" id="IPR007197">
    <property type="entry name" value="rSAM"/>
</dbReference>
<evidence type="ECO:0000256" key="4">
    <source>
        <dbReference type="ARBA" id="ARBA00023004"/>
    </source>
</evidence>
<comment type="cofactor">
    <cofactor evidence="6">
        <name>[4Fe-4S] cluster</name>
        <dbReference type="ChEBI" id="CHEBI:49883"/>
    </cofactor>
    <text evidence="6">Binds 1 [4Fe-4S] cluster. The cluster is coordinated with 3 cysteines and an exchangeable S-adenosyl-L-methionine.</text>
</comment>
<evidence type="ECO:0000256" key="5">
    <source>
        <dbReference type="ARBA" id="ARBA00023014"/>
    </source>
</evidence>
<evidence type="ECO:0000256" key="7">
    <source>
        <dbReference type="SAM" id="MobiDB-lite"/>
    </source>
</evidence>
<evidence type="ECO:0000259" key="8">
    <source>
        <dbReference type="PROSITE" id="PS51918"/>
    </source>
</evidence>
<feature type="binding site" evidence="6">
    <location>
        <position position="313"/>
    </location>
    <ligand>
        <name>[4Fe-4S] cluster</name>
        <dbReference type="ChEBI" id="CHEBI:49883"/>
        <note>4Fe-4S-S-AdoMet</note>
    </ligand>
</feature>
<dbReference type="InterPro" id="IPR013704">
    <property type="entry name" value="UPF0313_N"/>
</dbReference>
<comment type="caution">
    <text evidence="9">The sequence shown here is derived from an EMBL/GenBank/DDBJ whole genome shotgun (WGS) entry which is preliminary data.</text>
</comment>
<accession>A0A0V8M5E1</accession>
<dbReference type="Gene3D" id="3.80.30.20">
    <property type="entry name" value="tm_1862 like domain"/>
    <property type="match status" value="1"/>
</dbReference>
<dbReference type="PANTHER" id="PTHR32331:SF0">
    <property type="entry name" value="UPF0313 PROTEIN YGIQ"/>
    <property type="match status" value="1"/>
</dbReference>
<dbReference type="GO" id="GO:0003824">
    <property type="term" value="F:catalytic activity"/>
    <property type="evidence" value="ECO:0007669"/>
    <property type="project" value="InterPro"/>
</dbReference>
<dbReference type="PATRIC" id="fig|61435.5.peg.11"/>
<dbReference type="SFLD" id="SFLDG01082">
    <property type="entry name" value="B12-binding_domain_containing"/>
    <property type="match status" value="1"/>
</dbReference>
<dbReference type="Proteomes" id="UP000053577">
    <property type="component" value="Unassembled WGS sequence"/>
</dbReference>
<dbReference type="AlphaFoldDB" id="A0A0V8M5E1"/>
<gene>
    <name evidence="9" type="ORF">DA01_00055</name>
</gene>
<keyword evidence="1 6" id="KW-0004">4Fe-4S</keyword>
<evidence type="ECO:0000256" key="2">
    <source>
        <dbReference type="ARBA" id="ARBA00022691"/>
    </source>
</evidence>
<proteinExistence type="inferred from homology"/>
<dbReference type="EMBL" id="JGYD01000001">
    <property type="protein sequence ID" value="KSV18916.1"/>
    <property type="molecule type" value="Genomic_DNA"/>
</dbReference>
<keyword evidence="4 6" id="KW-0408">Iron</keyword>
<feature type="region of interest" description="Disordered" evidence="7">
    <location>
        <begin position="547"/>
        <end position="583"/>
    </location>
</feature>
<dbReference type="RefSeq" id="WP_058291916.1">
    <property type="nucleotide sequence ID" value="NZ_JGYD01000001.1"/>
</dbReference>
<dbReference type="GO" id="GO:0005506">
    <property type="term" value="F:iron ion binding"/>
    <property type="evidence" value="ECO:0007669"/>
    <property type="project" value="UniProtKB-UniRule"/>
</dbReference>
<name>A0A0V8M5E1_9CHLR</name>
<dbReference type="PROSITE" id="PS51918">
    <property type="entry name" value="RADICAL_SAM"/>
    <property type="match status" value="1"/>
</dbReference>
<keyword evidence="5 6" id="KW-0411">Iron-sulfur</keyword>
<dbReference type="SMART" id="SM00729">
    <property type="entry name" value="Elp3"/>
    <property type="match status" value="1"/>
</dbReference>
<dbReference type="SUPFAM" id="SSF102114">
    <property type="entry name" value="Radical SAM enzymes"/>
    <property type="match status" value="1"/>
</dbReference>